<protein>
    <submittedName>
        <fullName evidence="2">Uncharacterized protein</fullName>
    </submittedName>
</protein>
<dbReference type="AlphaFoldDB" id="A0A5B7HQC5"/>
<evidence type="ECO:0000313" key="2">
    <source>
        <dbReference type="EMBL" id="MPC71437.1"/>
    </source>
</evidence>
<evidence type="ECO:0000256" key="1">
    <source>
        <dbReference type="SAM" id="MobiDB-lite"/>
    </source>
</evidence>
<dbReference type="EMBL" id="VSRR010032875">
    <property type="protein sequence ID" value="MPC71437.1"/>
    <property type="molecule type" value="Genomic_DNA"/>
</dbReference>
<dbReference type="Proteomes" id="UP000324222">
    <property type="component" value="Unassembled WGS sequence"/>
</dbReference>
<comment type="caution">
    <text evidence="2">The sequence shown here is derived from an EMBL/GenBank/DDBJ whole genome shotgun (WGS) entry which is preliminary data.</text>
</comment>
<keyword evidence="3" id="KW-1185">Reference proteome</keyword>
<accession>A0A5B7HQC5</accession>
<name>A0A5B7HQC5_PORTR</name>
<reference evidence="2 3" key="1">
    <citation type="submission" date="2019-05" db="EMBL/GenBank/DDBJ databases">
        <title>Another draft genome of Portunus trituberculatus and its Hox gene families provides insights of decapod evolution.</title>
        <authorList>
            <person name="Jeong J.-H."/>
            <person name="Song I."/>
            <person name="Kim S."/>
            <person name="Choi T."/>
            <person name="Kim D."/>
            <person name="Ryu S."/>
            <person name="Kim W."/>
        </authorList>
    </citation>
    <scope>NUCLEOTIDE SEQUENCE [LARGE SCALE GENOMIC DNA]</scope>
    <source>
        <tissue evidence="2">Muscle</tissue>
    </source>
</reference>
<gene>
    <name evidence="2" type="ORF">E2C01_065714</name>
</gene>
<organism evidence="2 3">
    <name type="scientific">Portunus trituberculatus</name>
    <name type="common">Swimming crab</name>
    <name type="synonym">Neptunus trituberculatus</name>
    <dbReference type="NCBI Taxonomy" id="210409"/>
    <lineage>
        <taxon>Eukaryota</taxon>
        <taxon>Metazoa</taxon>
        <taxon>Ecdysozoa</taxon>
        <taxon>Arthropoda</taxon>
        <taxon>Crustacea</taxon>
        <taxon>Multicrustacea</taxon>
        <taxon>Malacostraca</taxon>
        <taxon>Eumalacostraca</taxon>
        <taxon>Eucarida</taxon>
        <taxon>Decapoda</taxon>
        <taxon>Pleocyemata</taxon>
        <taxon>Brachyura</taxon>
        <taxon>Eubrachyura</taxon>
        <taxon>Portunoidea</taxon>
        <taxon>Portunidae</taxon>
        <taxon>Portuninae</taxon>
        <taxon>Portunus</taxon>
    </lineage>
</organism>
<sequence length="51" mass="5460">MSHQEREGSLQHVATNSREGAGCLACHKTPADQDSEWEGNERAPAQVVGAL</sequence>
<feature type="region of interest" description="Disordered" evidence="1">
    <location>
        <begin position="25"/>
        <end position="51"/>
    </location>
</feature>
<proteinExistence type="predicted"/>
<evidence type="ECO:0000313" key="3">
    <source>
        <dbReference type="Proteomes" id="UP000324222"/>
    </source>
</evidence>